<dbReference type="GO" id="GO:0000156">
    <property type="term" value="F:phosphorelay response regulator activity"/>
    <property type="evidence" value="ECO:0007669"/>
    <property type="project" value="TreeGrafter"/>
</dbReference>
<reference evidence="8 9" key="1">
    <citation type="submission" date="2016-10" db="EMBL/GenBank/DDBJ databases">
        <authorList>
            <person name="de Groot N.N."/>
        </authorList>
    </citation>
    <scope>NUCLEOTIDE SEQUENCE [LARGE SCALE GENOMIC DNA]</scope>
    <source>
        <strain evidence="8 9">DSM 13305</strain>
    </source>
</reference>
<dbReference type="InterPro" id="IPR036388">
    <property type="entry name" value="WH-like_DNA-bd_sf"/>
</dbReference>
<dbReference type="GO" id="GO:0032993">
    <property type="term" value="C:protein-DNA complex"/>
    <property type="evidence" value="ECO:0007669"/>
    <property type="project" value="TreeGrafter"/>
</dbReference>
<dbReference type="Pfam" id="PF00486">
    <property type="entry name" value="Trans_reg_C"/>
    <property type="match status" value="1"/>
</dbReference>
<protein>
    <submittedName>
        <fullName evidence="8">Transcriptional regulatory protein, C terminal</fullName>
    </submittedName>
</protein>
<dbReference type="Proteomes" id="UP000198847">
    <property type="component" value="Unassembled WGS sequence"/>
</dbReference>
<keyword evidence="2" id="KW-0902">Two-component regulatory system</keyword>
<dbReference type="InterPro" id="IPR039420">
    <property type="entry name" value="WalR-like"/>
</dbReference>
<dbReference type="PROSITE" id="PS51755">
    <property type="entry name" value="OMPR_PHOB"/>
    <property type="match status" value="1"/>
</dbReference>
<evidence type="ECO:0000256" key="6">
    <source>
        <dbReference type="PROSITE-ProRule" id="PRU01091"/>
    </source>
</evidence>
<dbReference type="GO" id="GO:0006355">
    <property type="term" value="P:regulation of DNA-templated transcription"/>
    <property type="evidence" value="ECO:0007669"/>
    <property type="project" value="InterPro"/>
</dbReference>
<evidence type="ECO:0000256" key="1">
    <source>
        <dbReference type="ARBA" id="ARBA00022553"/>
    </source>
</evidence>
<dbReference type="SMART" id="SM00862">
    <property type="entry name" value="Trans_reg_C"/>
    <property type="match status" value="1"/>
</dbReference>
<accession>A0A1H8XEJ9</accession>
<dbReference type="GO" id="GO:0005829">
    <property type="term" value="C:cytosol"/>
    <property type="evidence" value="ECO:0007669"/>
    <property type="project" value="TreeGrafter"/>
</dbReference>
<evidence type="ECO:0000256" key="3">
    <source>
        <dbReference type="ARBA" id="ARBA00023015"/>
    </source>
</evidence>
<dbReference type="Gene3D" id="1.10.10.10">
    <property type="entry name" value="Winged helix-like DNA-binding domain superfamily/Winged helix DNA-binding domain"/>
    <property type="match status" value="1"/>
</dbReference>
<gene>
    <name evidence="8" type="ORF">SAMN04490178_1237</name>
</gene>
<dbReference type="STRING" id="112903.SAMN04490178_1237"/>
<feature type="DNA-binding region" description="OmpR/PhoB-type" evidence="6">
    <location>
        <begin position="43"/>
        <end position="136"/>
    </location>
</feature>
<dbReference type="CDD" id="cd00383">
    <property type="entry name" value="trans_reg_C"/>
    <property type="match status" value="1"/>
</dbReference>
<dbReference type="InterPro" id="IPR001867">
    <property type="entry name" value="OmpR/PhoB-type_DNA-bd"/>
</dbReference>
<dbReference type="EMBL" id="FODY01000023">
    <property type="protein sequence ID" value="SEP38269.1"/>
    <property type="molecule type" value="Genomic_DNA"/>
</dbReference>
<sequence>MNTMIYPAELLSNQQFSHTLQDIWPTAADGDLWLSDDGTADLLQTCQLQDYQICLAKKSVHYQNTLISLAPQEYELICLLAMNRGRVFSRDQLIRHLWGSNYYGSKRTVDNLIWRIRTKLPALRLETVYGYGYRVS</sequence>
<evidence type="ECO:0000259" key="7">
    <source>
        <dbReference type="PROSITE" id="PS51755"/>
    </source>
</evidence>
<dbReference type="PANTHER" id="PTHR48111">
    <property type="entry name" value="REGULATOR OF RPOS"/>
    <property type="match status" value="1"/>
</dbReference>
<keyword evidence="1" id="KW-0597">Phosphoprotein</keyword>
<dbReference type="SUPFAM" id="SSF46894">
    <property type="entry name" value="C-terminal effector domain of the bipartite response regulators"/>
    <property type="match status" value="1"/>
</dbReference>
<evidence type="ECO:0000256" key="4">
    <source>
        <dbReference type="ARBA" id="ARBA00023125"/>
    </source>
</evidence>
<keyword evidence="9" id="KW-1185">Reference proteome</keyword>
<dbReference type="RefSeq" id="WP_177173630.1">
    <property type="nucleotide sequence ID" value="NZ_FODY01000023.1"/>
</dbReference>
<keyword evidence="5" id="KW-0804">Transcription</keyword>
<name>A0A1H8XEJ9_9FIRM</name>
<evidence type="ECO:0000256" key="2">
    <source>
        <dbReference type="ARBA" id="ARBA00023012"/>
    </source>
</evidence>
<organism evidence="8 9">
    <name type="scientific">Propionispora vibrioides</name>
    <dbReference type="NCBI Taxonomy" id="112903"/>
    <lineage>
        <taxon>Bacteria</taxon>
        <taxon>Bacillati</taxon>
        <taxon>Bacillota</taxon>
        <taxon>Negativicutes</taxon>
        <taxon>Selenomonadales</taxon>
        <taxon>Sporomusaceae</taxon>
        <taxon>Propionispora</taxon>
    </lineage>
</organism>
<evidence type="ECO:0000313" key="9">
    <source>
        <dbReference type="Proteomes" id="UP000198847"/>
    </source>
</evidence>
<proteinExistence type="predicted"/>
<evidence type="ECO:0000313" key="8">
    <source>
        <dbReference type="EMBL" id="SEP38269.1"/>
    </source>
</evidence>
<keyword evidence="3" id="KW-0805">Transcription regulation</keyword>
<evidence type="ECO:0000256" key="5">
    <source>
        <dbReference type="ARBA" id="ARBA00023163"/>
    </source>
</evidence>
<dbReference type="PANTHER" id="PTHR48111:SF1">
    <property type="entry name" value="TWO-COMPONENT RESPONSE REGULATOR ORR33"/>
    <property type="match status" value="1"/>
</dbReference>
<keyword evidence="4 6" id="KW-0238">DNA-binding</keyword>
<dbReference type="GO" id="GO:0000976">
    <property type="term" value="F:transcription cis-regulatory region binding"/>
    <property type="evidence" value="ECO:0007669"/>
    <property type="project" value="TreeGrafter"/>
</dbReference>
<dbReference type="InterPro" id="IPR016032">
    <property type="entry name" value="Sig_transdc_resp-reg_C-effctor"/>
</dbReference>
<dbReference type="AlphaFoldDB" id="A0A1H8XEJ9"/>
<feature type="domain" description="OmpR/PhoB-type" evidence="7">
    <location>
        <begin position="43"/>
        <end position="136"/>
    </location>
</feature>